<protein>
    <recommendedName>
        <fullName evidence="12">Innexin</fullName>
    </recommendedName>
</protein>
<dbReference type="GO" id="GO:0005921">
    <property type="term" value="C:gap junction"/>
    <property type="evidence" value="ECO:0007669"/>
    <property type="project" value="UniProtKB-SubCell"/>
</dbReference>
<evidence type="ECO:0000256" key="9">
    <source>
        <dbReference type="ARBA" id="ARBA00023065"/>
    </source>
</evidence>
<organism evidence="13 14">
    <name type="scientific">Mesorhabditis belari</name>
    <dbReference type="NCBI Taxonomy" id="2138241"/>
    <lineage>
        <taxon>Eukaryota</taxon>
        <taxon>Metazoa</taxon>
        <taxon>Ecdysozoa</taxon>
        <taxon>Nematoda</taxon>
        <taxon>Chromadorea</taxon>
        <taxon>Rhabditida</taxon>
        <taxon>Rhabditina</taxon>
        <taxon>Rhabditomorpha</taxon>
        <taxon>Rhabditoidea</taxon>
        <taxon>Rhabditidae</taxon>
        <taxon>Mesorhabditinae</taxon>
        <taxon>Mesorhabditis</taxon>
    </lineage>
</organism>
<keyword evidence="3 12" id="KW-0813">Transport</keyword>
<evidence type="ECO:0000256" key="2">
    <source>
        <dbReference type="ARBA" id="ARBA00004651"/>
    </source>
</evidence>
<keyword evidence="11 12" id="KW-0407">Ion channel</keyword>
<evidence type="ECO:0000256" key="12">
    <source>
        <dbReference type="RuleBase" id="RU010713"/>
    </source>
</evidence>
<reference evidence="14" key="1">
    <citation type="submission" date="2024-02" db="UniProtKB">
        <authorList>
            <consortium name="WormBaseParasite"/>
        </authorList>
    </citation>
    <scope>IDENTIFICATION</scope>
</reference>
<keyword evidence="10 12" id="KW-0472">Membrane</keyword>
<feature type="transmembrane region" description="Helical" evidence="12">
    <location>
        <begin position="281"/>
        <end position="305"/>
    </location>
</feature>
<keyword evidence="6" id="KW-0303">Gap junction</keyword>
<comment type="function">
    <text evidence="12">Structural component of the gap junctions.</text>
</comment>
<feature type="transmembrane region" description="Helical" evidence="12">
    <location>
        <begin position="101"/>
        <end position="123"/>
    </location>
</feature>
<evidence type="ECO:0000256" key="7">
    <source>
        <dbReference type="ARBA" id="ARBA00022949"/>
    </source>
</evidence>
<evidence type="ECO:0000256" key="1">
    <source>
        <dbReference type="ARBA" id="ARBA00004610"/>
    </source>
</evidence>
<dbReference type="PANTHER" id="PTHR11893">
    <property type="entry name" value="INNEXIN"/>
    <property type="match status" value="1"/>
</dbReference>
<dbReference type="GO" id="GO:0034220">
    <property type="term" value="P:monoatomic ion transmembrane transport"/>
    <property type="evidence" value="ECO:0007669"/>
    <property type="project" value="UniProtKB-KW"/>
</dbReference>
<evidence type="ECO:0000313" key="13">
    <source>
        <dbReference type="Proteomes" id="UP000887575"/>
    </source>
</evidence>
<keyword evidence="8 12" id="KW-1133">Transmembrane helix</keyword>
<evidence type="ECO:0000256" key="8">
    <source>
        <dbReference type="ARBA" id="ARBA00022989"/>
    </source>
</evidence>
<dbReference type="PANTHER" id="PTHR11893:SF44">
    <property type="entry name" value="INNEXIN"/>
    <property type="match status" value="1"/>
</dbReference>
<proteinExistence type="inferred from homology"/>
<comment type="subcellular location">
    <subcellularLocation>
        <location evidence="1">Cell junction</location>
        <location evidence="1">Gap junction</location>
    </subcellularLocation>
    <subcellularLocation>
        <location evidence="2 12">Cell membrane</location>
        <topology evidence="2 12">Multi-pass membrane protein</topology>
    </subcellularLocation>
</comment>
<dbReference type="Pfam" id="PF00876">
    <property type="entry name" value="Innexin"/>
    <property type="match status" value="1"/>
</dbReference>
<dbReference type="GO" id="GO:0005243">
    <property type="term" value="F:gap junction channel activity"/>
    <property type="evidence" value="ECO:0007669"/>
    <property type="project" value="TreeGrafter"/>
</dbReference>
<dbReference type="InterPro" id="IPR000990">
    <property type="entry name" value="Innexin"/>
</dbReference>
<dbReference type="GO" id="GO:0005886">
    <property type="term" value="C:plasma membrane"/>
    <property type="evidence" value="ECO:0007669"/>
    <property type="project" value="UniProtKB-SubCell"/>
</dbReference>
<comment type="similarity">
    <text evidence="12">Belongs to the pannexin family.</text>
</comment>
<feature type="transmembrane region" description="Helical" evidence="12">
    <location>
        <begin position="191"/>
        <end position="210"/>
    </location>
</feature>
<keyword evidence="7" id="KW-0965">Cell junction</keyword>
<gene>
    <name evidence="12" type="primary">inx</name>
</gene>
<dbReference type="PROSITE" id="PS51013">
    <property type="entry name" value="PANNEXIN"/>
    <property type="match status" value="1"/>
</dbReference>
<evidence type="ECO:0000256" key="11">
    <source>
        <dbReference type="ARBA" id="ARBA00023303"/>
    </source>
</evidence>
<keyword evidence="5 12" id="KW-0812">Transmembrane</keyword>
<keyword evidence="4" id="KW-1003">Cell membrane</keyword>
<dbReference type="PRINTS" id="PR01262">
    <property type="entry name" value="INNEXIN"/>
</dbReference>
<evidence type="ECO:0000256" key="5">
    <source>
        <dbReference type="ARBA" id="ARBA00022692"/>
    </source>
</evidence>
<evidence type="ECO:0000256" key="10">
    <source>
        <dbReference type="ARBA" id="ARBA00023136"/>
    </source>
</evidence>
<sequence>MVFSEITGTLSFLQPQPDDDIADRLHYYYTSTFLLLTAVLISLKMFGGRPIECWLPAEYRKSWEEYTEMYCWARSTYFTPFHEELPEADDRAKKMVSYYQWVPFYFVVVAFTFYAPCLIWRIMYDKSGIRLKDIMSFANDKSNVRPESRQANIKGLSAHLSSVFKHRFKFGTDHPFHHKIMRFFNFRYYEAYLTFLYIGIKFLYLINVLFQMILMNRFLQTESYGIYGYGVVWDLIHGREWTESTNFPVVTYCDMQIRILGNVQRHTVQCVLIINIFTEKIFILLWMWYTLLAMMTLGSILSWIFTSIPLQERRKFVARRLELADVNFKKADFNMELDEFVNDYIKMDGIFVLRMITIHSGILICTEVVDLMWDQFLEEQGHSIIEQLIKESGKHAEHGQGLDRERAPSAMSDIGALRRKTSVLVPLVSREDLTHLEHPYLRPPSRMRDLSPT</sequence>
<keyword evidence="9 12" id="KW-0406">Ion transport</keyword>
<evidence type="ECO:0000256" key="4">
    <source>
        <dbReference type="ARBA" id="ARBA00022475"/>
    </source>
</evidence>
<accession>A0AAF3F237</accession>
<dbReference type="Proteomes" id="UP000887575">
    <property type="component" value="Unassembled WGS sequence"/>
</dbReference>
<evidence type="ECO:0000313" key="14">
    <source>
        <dbReference type="WBParaSite" id="MBELARI_LOCUS20619"/>
    </source>
</evidence>
<feature type="transmembrane region" description="Helical" evidence="12">
    <location>
        <begin position="27"/>
        <end position="46"/>
    </location>
</feature>
<evidence type="ECO:0000256" key="3">
    <source>
        <dbReference type="ARBA" id="ARBA00022448"/>
    </source>
</evidence>
<name>A0AAF3F237_9BILA</name>
<dbReference type="WBParaSite" id="MBELARI_LOCUS20619">
    <property type="protein sequence ID" value="MBELARI_LOCUS20619"/>
    <property type="gene ID" value="MBELARI_LOCUS20619"/>
</dbReference>
<evidence type="ECO:0000256" key="6">
    <source>
        <dbReference type="ARBA" id="ARBA00022868"/>
    </source>
</evidence>
<dbReference type="AlphaFoldDB" id="A0AAF3F237"/>
<keyword evidence="13" id="KW-1185">Reference proteome</keyword>